<dbReference type="InterPro" id="IPR010633">
    <property type="entry name" value="Phage_lambda_GpZ"/>
</dbReference>
<dbReference type="EMBL" id="CP155571">
    <property type="protein sequence ID" value="XFO74626.1"/>
    <property type="molecule type" value="Genomic_DNA"/>
</dbReference>
<keyword evidence="2" id="KW-1185">Reference proteome</keyword>
<reference evidence="1" key="1">
    <citation type="submission" date="2024-05" db="EMBL/GenBank/DDBJ databases">
        <title>Isolation and characterization of Sporomusa carbonis sp. nov., a carboxydotrophic hydrogenogen in the genus of Sporomusa isolated from a charcoal burning pile.</title>
        <authorList>
            <person name="Boeer T."/>
            <person name="Rosenbaum F."/>
            <person name="Eysell L."/>
            <person name="Mueller V."/>
            <person name="Daniel R."/>
            <person name="Poehlein A."/>
        </authorList>
    </citation>
    <scope>NUCLEOTIDE SEQUENCE [LARGE SCALE GENOMIC DNA]</scope>
    <source>
        <strain evidence="1">DSM 3132</strain>
    </source>
</reference>
<proteinExistence type="predicted"/>
<gene>
    <name evidence="1" type="ORF">SPACI_047360</name>
</gene>
<evidence type="ECO:0008006" key="3">
    <source>
        <dbReference type="Google" id="ProtNLM"/>
    </source>
</evidence>
<evidence type="ECO:0000313" key="2">
    <source>
        <dbReference type="Proteomes" id="UP000216052"/>
    </source>
</evidence>
<sequence length="187" mass="20283">MIDLTAERIELAQMMLGHIPGAVPQALTNAINRSAEGARTDAVAKAKEEYVITAGRIRATIGLKKANASNLSAAVISRGRPNSLSYFKLRPGKATKRRPSAGIFAQVKRSGGGPIAKSFIAKMANGHEGVFNRTGAKRMPIVERYGPSAPQMLENESVSRYVEAGATRRLDERLGHEINRLLERYGK</sequence>
<dbReference type="RefSeq" id="WP_093793276.1">
    <property type="nucleotide sequence ID" value="NZ_CP155571.1"/>
</dbReference>
<name>A0ABZ3J949_SPOA4</name>
<dbReference type="Pfam" id="PF06763">
    <property type="entry name" value="Minor_tail_Z"/>
    <property type="match status" value="1"/>
</dbReference>
<evidence type="ECO:0000313" key="1">
    <source>
        <dbReference type="EMBL" id="XFO74626.1"/>
    </source>
</evidence>
<accession>A0ABZ3J949</accession>
<organism evidence="1 2">
    <name type="scientific">Sporomusa acidovorans (strain ATCC 49682 / DSM 3132 / Mol)</name>
    <dbReference type="NCBI Taxonomy" id="1123286"/>
    <lineage>
        <taxon>Bacteria</taxon>
        <taxon>Bacillati</taxon>
        <taxon>Bacillota</taxon>
        <taxon>Negativicutes</taxon>
        <taxon>Selenomonadales</taxon>
        <taxon>Sporomusaceae</taxon>
        <taxon>Sporomusa</taxon>
    </lineage>
</organism>
<protein>
    <recommendedName>
        <fullName evidence="3">Prophage minor tail protein Z</fullName>
    </recommendedName>
</protein>
<dbReference type="Proteomes" id="UP000216052">
    <property type="component" value="Chromosome"/>
</dbReference>